<sequence length="131" mass="14892">MNEVAEYLKSCGTFYLATSEDGQAHVRPFGAVCVFEGKLYIVTNNQKKVYQQMKKNGKVEICGMHKGTWIRVEGEVKEDLRREARAAMMEENKAALSSMYTIDDHLMTVFCFEHGTATIYSFTAEPKVIHL</sequence>
<name>A0A9D2QT31_9FIRM</name>
<dbReference type="EMBL" id="DWUY01000159">
    <property type="protein sequence ID" value="HJD28727.1"/>
    <property type="molecule type" value="Genomic_DNA"/>
</dbReference>
<evidence type="ECO:0000313" key="2">
    <source>
        <dbReference type="EMBL" id="HJD28727.1"/>
    </source>
</evidence>
<dbReference type="AlphaFoldDB" id="A0A9D2QT31"/>
<evidence type="ECO:0000259" key="1">
    <source>
        <dbReference type="Pfam" id="PF01243"/>
    </source>
</evidence>
<dbReference type="SUPFAM" id="SSF50475">
    <property type="entry name" value="FMN-binding split barrel"/>
    <property type="match status" value="1"/>
</dbReference>
<evidence type="ECO:0000313" key="3">
    <source>
        <dbReference type="Proteomes" id="UP000823892"/>
    </source>
</evidence>
<dbReference type="InterPro" id="IPR012349">
    <property type="entry name" value="Split_barrel_FMN-bd"/>
</dbReference>
<accession>A0A9D2QT31</accession>
<dbReference type="Gene3D" id="2.30.110.10">
    <property type="entry name" value="Electron Transport, Fmn-binding Protein, Chain A"/>
    <property type="match status" value="1"/>
</dbReference>
<feature type="domain" description="Pyridoxamine 5'-phosphate oxidase N-terminal" evidence="1">
    <location>
        <begin position="3"/>
        <end position="89"/>
    </location>
</feature>
<dbReference type="InterPro" id="IPR011576">
    <property type="entry name" value="Pyridox_Oxase_N"/>
</dbReference>
<gene>
    <name evidence="2" type="ORF">H9914_07025</name>
</gene>
<dbReference type="Proteomes" id="UP000823892">
    <property type="component" value="Unassembled WGS sequence"/>
</dbReference>
<dbReference type="Pfam" id="PF01243">
    <property type="entry name" value="PNPOx_N"/>
    <property type="match status" value="1"/>
</dbReference>
<organism evidence="2 3">
    <name type="scientific">Candidatus Blautia avicola</name>
    <dbReference type="NCBI Taxonomy" id="2838483"/>
    <lineage>
        <taxon>Bacteria</taxon>
        <taxon>Bacillati</taxon>
        <taxon>Bacillota</taxon>
        <taxon>Clostridia</taxon>
        <taxon>Lachnospirales</taxon>
        <taxon>Lachnospiraceae</taxon>
        <taxon>Blautia</taxon>
    </lineage>
</organism>
<proteinExistence type="predicted"/>
<reference evidence="2" key="2">
    <citation type="submission" date="2021-04" db="EMBL/GenBank/DDBJ databases">
        <authorList>
            <person name="Gilroy R."/>
        </authorList>
    </citation>
    <scope>NUCLEOTIDE SEQUENCE</scope>
    <source>
        <strain evidence="2">ChiBcec6-4105</strain>
    </source>
</reference>
<comment type="caution">
    <text evidence="2">The sequence shown here is derived from an EMBL/GenBank/DDBJ whole genome shotgun (WGS) entry which is preliminary data.</text>
</comment>
<protein>
    <submittedName>
        <fullName evidence="2">Pyridoxamine 5'-phosphate oxidase family protein</fullName>
    </submittedName>
</protein>
<reference evidence="2" key="1">
    <citation type="journal article" date="2021" name="PeerJ">
        <title>Extensive microbial diversity within the chicken gut microbiome revealed by metagenomics and culture.</title>
        <authorList>
            <person name="Gilroy R."/>
            <person name="Ravi A."/>
            <person name="Getino M."/>
            <person name="Pursley I."/>
            <person name="Horton D.L."/>
            <person name="Alikhan N.F."/>
            <person name="Baker D."/>
            <person name="Gharbi K."/>
            <person name="Hall N."/>
            <person name="Watson M."/>
            <person name="Adriaenssens E.M."/>
            <person name="Foster-Nyarko E."/>
            <person name="Jarju S."/>
            <person name="Secka A."/>
            <person name="Antonio M."/>
            <person name="Oren A."/>
            <person name="Chaudhuri R.R."/>
            <person name="La Ragione R."/>
            <person name="Hildebrand F."/>
            <person name="Pallen M.J."/>
        </authorList>
    </citation>
    <scope>NUCLEOTIDE SEQUENCE</scope>
    <source>
        <strain evidence="2">ChiBcec6-4105</strain>
    </source>
</reference>